<dbReference type="PRINTS" id="PR00355">
    <property type="entry name" value="ADRENODOXIN"/>
</dbReference>
<dbReference type="Gene3D" id="3.10.20.30">
    <property type="match status" value="1"/>
</dbReference>
<dbReference type="InterPro" id="IPR001055">
    <property type="entry name" value="Adrenodoxin-like"/>
</dbReference>
<dbReference type="Pfam" id="PF00111">
    <property type="entry name" value="Fer2"/>
    <property type="match status" value="1"/>
</dbReference>
<dbReference type="InterPro" id="IPR012675">
    <property type="entry name" value="Beta-grasp_dom_sf"/>
</dbReference>
<dbReference type="Proteomes" id="UP000249061">
    <property type="component" value="Unassembled WGS sequence"/>
</dbReference>
<dbReference type="GO" id="GO:0140647">
    <property type="term" value="P:P450-containing electron transport chain"/>
    <property type="evidence" value="ECO:0007669"/>
    <property type="project" value="InterPro"/>
</dbReference>
<reference evidence="8 9" key="1">
    <citation type="submission" date="2017-08" db="EMBL/GenBank/DDBJ databases">
        <title>Infants hospitalized years apart are colonized by the same room-sourced microbial strains.</title>
        <authorList>
            <person name="Brooks B."/>
            <person name="Olm M.R."/>
            <person name="Firek B.A."/>
            <person name="Baker R."/>
            <person name="Thomas B.C."/>
            <person name="Morowitz M.J."/>
            <person name="Banfield J.F."/>
        </authorList>
    </citation>
    <scope>NUCLEOTIDE SEQUENCE [LARGE SCALE GENOMIC DNA]</scope>
    <source>
        <strain evidence="8">S2_003_000_R2_14</strain>
    </source>
</reference>
<evidence type="ECO:0000313" key="9">
    <source>
        <dbReference type="Proteomes" id="UP000249061"/>
    </source>
</evidence>
<keyword evidence="4" id="KW-0408">Iron</keyword>
<keyword evidence="2" id="KW-0001">2Fe-2S</keyword>
<feature type="domain" description="2Fe-2S ferredoxin-type" evidence="7">
    <location>
        <begin position="2"/>
        <end position="100"/>
    </location>
</feature>
<evidence type="ECO:0000256" key="3">
    <source>
        <dbReference type="ARBA" id="ARBA00022723"/>
    </source>
</evidence>
<dbReference type="AlphaFoldDB" id="A0A2W5V2A5"/>
<proteinExistence type="inferred from homology"/>
<evidence type="ECO:0000259" key="7">
    <source>
        <dbReference type="PROSITE" id="PS51085"/>
    </source>
</evidence>
<dbReference type="PANTHER" id="PTHR23426:SF65">
    <property type="entry name" value="FERREDOXIN-2, MITOCHONDRIAL"/>
    <property type="match status" value="1"/>
</dbReference>
<evidence type="ECO:0000256" key="5">
    <source>
        <dbReference type="ARBA" id="ARBA00023014"/>
    </source>
</evidence>
<dbReference type="InterPro" id="IPR036010">
    <property type="entry name" value="2Fe-2S_ferredoxin-like_sf"/>
</dbReference>
<dbReference type="PROSITE" id="PS51085">
    <property type="entry name" value="2FE2S_FER_2"/>
    <property type="match status" value="1"/>
</dbReference>
<gene>
    <name evidence="8" type="ORF">DI536_21080</name>
</gene>
<evidence type="ECO:0000256" key="2">
    <source>
        <dbReference type="ARBA" id="ARBA00022714"/>
    </source>
</evidence>
<dbReference type="InterPro" id="IPR018298">
    <property type="entry name" value="Adrenodoxin_Fe-S_BS"/>
</dbReference>
<keyword evidence="5" id="KW-0411">Iron-sulfur</keyword>
<dbReference type="GO" id="GO:0051537">
    <property type="term" value="F:2 iron, 2 sulfur cluster binding"/>
    <property type="evidence" value="ECO:0007669"/>
    <property type="project" value="UniProtKB-KW"/>
</dbReference>
<dbReference type="SUPFAM" id="SSF54292">
    <property type="entry name" value="2Fe-2S ferredoxin-like"/>
    <property type="match status" value="1"/>
</dbReference>
<dbReference type="PANTHER" id="PTHR23426">
    <property type="entry name" value="FERREDOXIN/ADRENODOXIN"/>
    <property type="match status" value="1"/>
</dbReference>
<dbReference type="PROSITE" id="PS00814">
    <property type="entry name" value="ADX"/>
    <property type="match status" value="1"/>
</dbReference>
<comment type="similarity">
    <text evidence="1">Belongs to the adrenodoxin/putidaredoxin family.</text>
</comment>
<evidence type="ECO:0000256" key="6">
    <source>
        <dbReference type="ARBA" id="ARBA00034078"/>
    </source>
</evidence>
<name>A0A2W5V2A5_9BACT</name>
<dbReference type="GO" id="GO:0046872">
    <property type="term" value="F:metal ion binding"/>
    <property type="evidence" value="ECO:0007669"/>
    <property type="project" value="UniProtKB-KW"/>
</dbReference>
<evidence type="ECO:0000256" key="1">
    <source>
        <dbReference type="ARBA" id="ARBA00010914"/>
    </source>
</evidence>
<keyword evidence="3" id="KW-0479">Metal-binding</keyword>
<sequence length="127" mass="14008">MPRVTFRSPLQELTVEVAEGTSLLEAADKVDAQVGHSCGGACACSTCHVWVKKGLETLSEQDDMEMDRLDLAYDVKPSSRLACQARCGKADLEVWITEESLKAFMDENPAIRKAMEAEGTWPPKKFT</sequence>
<dbReference type="CDD" id="cd00207">
    <property type="entry name" value="fer2"/>
    <property type="match status" value="1"/>
</dbReference>
<organism evidence="8 9">
    <name type="scientific">Archangium gephyra</name>
    <dbReference type="NCBI Taxonomy" id="48"/>
    <lineage>
        <taxon>Bacteria</taxon>
        <taxon>Pseudomonadati</taxon>
        <taxon>Myxococcota</taxon>
        <taxon>Myxococcia</taxon>
        <taxon>Myxococcales</taxon>
        <taxon>Cystobacterineae</taxon>
        <taxon>Archangiaceae</taxon>
        <taxon>Archangium</taxon>
    </lineage>
</organism>
<accession>A0A2W5V2A5</accession>
<dbReference type="EMBL" id="QFQP01000019">
    <property type="protein sequence ID" value="PZR09834.1"/>
    <property type="molecule type" value="Genomic_DNA"/>
</dbReference>
<evidence type="ECO:0000313" key="8">
    <source>
        <dbReference type="EMBL" id="PZR09834.1"/>
    </source>
</evidence>
<protein>
    <submittedName>
        <fullName evidence="8">Ferredoxin</fullName>
    </submittedName>
</protein>
<dbReference type="GO" id="GO:0009055">
    <property type="term" value="F:electron transfer activity"/>
    <property type="evidence" value="ECO:0007669"/>
    <property type="project" value="TreeGrafter"/>
</dbReference>
<comment type="cofactor">
    <cofactor evidence="6">
        <name>[2Fe-2S] cluster</name>
        <dbReference type="ChEBI" id="CHEBI:190135"/>
    </cofactor>
</comment>
<dbReference type="InterPro" id="IPR001041">
    <property type="entry name" value="2Fe-2S_ferredoxin-type"/>
</dbReference>
<comment type="caution">
    <text evidence="8">The sequence shown here is derived from an EMBL/GenBank/DDBJ whole genome shotgun (WGS) entry which is preliminary data.</text>
</comment>
<evidence type="ECO:0000256" key="4">
    <source>
        <dbReference type="ARBA" id="ARBA00023004"/>
    </source>
</evidence>